<reference evidence="2" key="2">
    <citation type="journal article" date="2015" name="Data Brief">
        <title>Shoot transcriptome of the giant reed, Arundo donax.</title>
        <authorList>
            <person name="Barrero R.A."/>
            <person name="Guerrero F.D."/>
            <person name="Moolhuijzen P."/>
            <person name="Goolsby J.A."/>
            <person name="Tidwell J."/>
            <person name="Bellgard S.E."/>
            <person name="Bellgard M.I."/>
        </authorList>
    </citation>
    <scope>NUCLEOTIDE SEQUENCE</scope>
    <source>
        <tissue evidence="2">Shoot tissue taken approximately 20 cm above the soil surface</tissue>
    </source>
</reference>
<organism evidence="2">
    <name type="scientific">Arundo donax</name>
    <name type="common">Giant reed</name>
    <name type="synonym">Donax arundinaceus</name>
    <dbReference type="NCBI Taxonomy" id="35708"/>
    <lineage>
        <taxon>Eukaryota</taxon>
        <taxon>Viridiplantae</taxon>
        <taxon>Streptophyta</taxon>
        <taxon>Embryophyta</taxon>
        <taxon>Tracheophyta</taxon>
        <taxon>Spermatophyta</taxon>
        <taxon>Magnoliopsida</taxon>
        <taxon>Liliopsida</taxon>
        <taxon>Poales</taxon>
        <taxon>Poaceae</taxon>
        <taxon>PACMAD clade</taxon>
        <taxon>Arundinoideae</taxon>
        <taxon>Arundineae</taxon>
        <taxon>Arundo</taxon>
    </lineage>
</organism>
<evidence type="ECO:0000256" key="1">
    <source>
        <dbReference type="SAM" id="MobiDB-lite"/>
    </source>
</evidence>
<reference evidence="2" key="1">
    <citation type="submission" date="2014-09" db="EMBL/GenBank/DDBJ databases">
        <authorList>
            <person name="Magalhaes I.L.F."/>
            <person name="Oliveira U."/>
            <person name="Santos F.R."/>
            <person name="Vidigal T.H.D.A."/>
            <person name="Brescovit A.D."/>
            <person name="Santos A.J."/>
        </authorList>
    </citation>
    <scope>NUCLEOTIDE SEQUENCE</scope>
    <source>
        <tissue evidence="2">Shoot tissue taken approximately 20 cm above the soil surface</tissue>
    </source>
</reference>
<sequence>MNRSSSLDNHRQENSRAASVD</sequence>
<evidence type="ECO:0000313" key="2">
    <source>
        <dbReference type="EMBL" id="JAE28007.1"/>
    </source>
</evidence>
<name>A0A0A9GTY8_ARUDO</name>
<accession>A0A0A9GTY8</accession>
<feature type="region of interest" description="Disordered" evidence="1">
    <location>
        <begin position="1"/>
        <end position="21"/>
    </location>
</feature>
<protein>
    <submittedName>
        <fullName evidence="2">Uncharacterized protein</fullName>
    </submittedName>
</protein>
<proteinExistence type="predicted"/>
<dbReference type="AlphaFoldDB" id="A0A0A9GTY8"/>
<dbReference type="EMBL" id="GBRH01169889">
    <property type="protein sequence ID" value="JAE28007.1"/>
    <property type="molecule type" value="Transcribed_RNA"/>
</dbReference>